<dbReference type="Proteomes" id="UP000652761">
    <property type="component" value="Unassembled WGS sequence"/>
</dbReference>
<keyword evidence="2" id="KW-1185">Reference proteome</keyword>
<accession>A0A843U9P2</accession>
<name>A0A843U9P2_COLES</name>
<reference evidence="1" key="1">
    <citation type="submission" date="2017-07" db="EMBL/GenBank/DDBJ databases">
        <title>Taro Niue Genome Assembly and Annotation.</title>
        <authorList>
            <person name="Atibalentja N."/>
            <person name="Keating K."/>
            <person name="Fields C.J."/>
        </authorList>
    </citation>
    <scope>NUCLEOTIDE SEQUENCE</scope>
    <source>
        <strain evidence="1">Niue_2</strain>
        <tissue evidence="1">Leaf</tissue>
    </source>
</reference>
<evidence type="ECO:0000313" key="2">
    <source>
        <dbReference type="Proteomes" id="UP000652761"/>
    </source>
</evidence>
<dbReference type="EMBL" id="NMUH01000419">
    <property type="protein sequence ID" value="MQL78817.1"/>
    <property type="molecule type" value="Genomic_DNA"/>
</dbReference>
<gene>
    <name evidence="1" type="ORF">Taro_011266</name>
</gene>
<proteinExistence type="predicted"/>
<dbReference type="OrthoDB" id="1719804at2759"/>
<dbReference type="PANTHER" id="PTHR34808:SF5">
    <property type="entry name" value="SMP DOMAIN-CONTAINING PROTEIN"/>
    <property type="match status" value="1"/>
</dbReference>
<dbReference type="PANTHER" id="PTHR34808">
    <property type="entry name" value="EXPRESSED PROTEIN"/>
    <property type="match status" value="1"/>
</dbReference>
<organism evidence="1 2">
    <name type="scientific">Colocasia esculenta</name>
    <name type="common">Wild taro</name>
    <name type="synonym">Arum esculentum</name>
    <dbReference type="NCBI Taxonomy" id="4460"/>
    <lineage>
        <taxon>Eukaryota</taxon>
        <taxon>Viridiplantae</taxon>
        <taxon>Streptophyta</taxon>
        <taxon>Embryophyta</taxon>
        <taxon>Tracheophyta</taxon>
        <taxon>Spermatophyta</taxon>
        <taxon>Magnoliopsida</taxon>
        <taxon>Liliopsida</taxon>
        <taxon>Araceae</taxon>
        <taxon>Aroideae</taxon>
        <taxon>Colocasieae</taxon>
        <taxon>Colocasia</taxon>
    </lineage>
</organism>
<dbReference type="AlphaFoldDB" id="A0A843U9P2"/>
<evidence type="ECO:0000313" key="1">
    <source>
        <dbReference type="EMBL" id="MQL78817.1"/>
    </source>
</evidence>
<sequence length="111" mass="12111">MANKCLGCTIEAEPRTLTGGALISAREAAKGIAETKEVEEASTLFTEGMRPVVSIKTMEKQIERRDQLHNLVGINSTLTEAKQWTTLPGTPLVFEEFPDQTNIAESPSTSF</sequence>
<protein>
    <submittedName>
        <fullName evidence="1">Uncharacterized protein</fullName>
    </submittedName>
</protein>
<comment type="caution">
    <text evidence="1">The sequence shown here is derived from an EMBL/GenBank/DDBJ whole genome shotgun (WGS) entry which is preliminary data.</text>
</comment>